<dbReference type="GO" id="GO:0005506">
    <property type="term" value="F:iron ion binding"/>
    <property type="evidence" value="ECO:0007669"/>
    <property type="project" value="InterPro"/>
</dbReference>
<protein>
    <submittedName>
        <fullName evidence="8">Cytochrome c553</fullName>
    </submittedName>
</protein>
<dbReference type="AlphaFoldDB" id="A0A1N6H2A1"/>
<evidence type="ECO:0000256" key="6">
    <source>
        <dbReference type="SAM" id="SignalP"/>
    </source>
</evidence>
<keyword evidence="9" id="KW-1185">Reference proteome</keyword>
<evidence type="ECO:0000259" key="7">
    <source>
        <dbReference type="PROSITE" id="PS51007"/>
    </source>
</evidence>
<feature type="binding site" description="covalent" evidence="4">
    <location>
        <position position="139"/>
    </location>
    <ligand>
        <name>heme c</name>
        <dbReference type="ChEBI" id="CHEBI:61717"/>
        <label>2</label>
    </ligand>
</feature>
<evidence type="ECO:0000256" key="1">
    <source>
        <dbReference type="ARBA" id="ARBA00022617"/>
    </source>
</evidence>
<dbReference type="STRING" id="44575.SAMN05216419_10557"/>
<comment type="PTM">
    <text evidence="4">Binds 2 heme c groups covalently per subunit.</text>
</comment>
<keyword evidence="1 4" id="KW-0349">Heme</keyword>
<evidence type="ECO:0000256" key="5">
    <source>
        <dbReference type="PIRSR" id="PIRSR000005-2"/>
    </source>
</evidence>
<dbReference type="SUPFAM" id="SSF46626">
    <property type="entry name" value="Cytochrome c"/>
    <property type="match status" value="2"/>
</dbReference>
<dbReference type="GO" id="GO:0042597">
    <property type="term" value="C:periplasmic space"/>
    <property type="evidence" value="ECO:0007669"/>
    <property type="project" value="InterPro"/>
</dbReference>
<name>A0A1N6H2A1_9PROT</name>
<feature type="binding site" description="covalent" evidence="4">
    <location>
        <position position="37"/>
    </location>
    <ligand>
        <name>heme c</name>
        <dbReference type="ChEBI" id="CHEBI:61717"/>
        <label>1</label>
    </ligand>
</feature>
<dbReference type="GO" id="GO:0020037">
    <property type="term" value="F:heme binding"/>
    <property type="evidence" value="ECO:0007669"/>
    <property type="project" value="InterPro"/>
</dbReference>
<reference evidence="8 9" key="1">
    <citation type="submission" date="2016-12" db="EMBL/GenBank/DDBJ databases">
        <authorList>
            <person name="Song W.-J."/>
            <person name="Kurnit D.M."/>
        </authorList>
    </citation>
    <scope>NUCLEOTIDE SEQUENCE [LARGE SCALE GENOMIC DNA]</scope>
    <source>
        <strain evidence="8 9">ATCC 49181</strain>
    </source>
</reference>
<dbReference type="EMBL" id="FSRO01000001">
    <property type="protein sequence ID" value="SIO13805.1"/>
    <property type="molecule type" value="Genomic_DNA"/>
</dbReference>
<dbReference type="Proteomes" id="UP000185062">
    <property type="component" value="Unassembled WGS sequence"/>
</dbReference>
<feature type="binding site" description="axial binding residue" evidence="5">
    <location>
        <position position="143"/>
    </location>
    <ligand>
        <name>heme c</name>
        <dbReference type="ChEBI" id="CHEBI:61717"/>
        <label>2</label>
    </ligand>
    <ligandPart>
        <name>Fe</name>
        <dbReference type="ChEBI" id="CHEBI:18248"/>
    </ligandPart>
</feature>
<dbReference type="RefSeq" id="WP_028462564.1">
    <property type="nucleotide sequence ID" value="NZ_FSRO01000001.1"/>
</dbReference>
<evidence type="ECO:0000256" key="4">
    <source>
        <dbReference type="PIRSR" id="PIRSR000005-1"/>
    </source>
</evidence>
<dbReference type="Gene3D" id="1.10.760.10">
    <property type="entry name" value="Cytochrome c-like domain"/>
    <property type="match status" value="2"/>
</dbReference>
<dbReference type="PIRSF" id="PIRSF000005">
    <property type="entry name" value="Cytochrome_c4"/>
    <property type="match status" value="1"/>
</dbReference>
<evidence type="ECO:0000256" key="2">
    <source>
        <dbReference type="ARBA" id="ARBA00022723"/>
    </source>
</evidence>
<feature type="chain" id="PRO_5009936320" evidence="6">
    <location>
        <begin position="19"/>
        <end position="240"/>
    </location>
</feature>
<evidence type="ECO:0000256" key="3">
    <source>
        <dbReference type="ARBA" id="ARBA00023004"/>
    </source>
</evidence>
<sequence length="240" mass="26769">MMHFIAILFFLMAFVANAAGVTSAEVPDTMTERVKACTICHGDEDRVSQDIYYPRIAGKPEGYLFNQLRNFRDGRRYYEPMAMLLENMSDEYMLEIARYFASLQLPYPPPEQISMKPAEVKLAEDLIHSGDSKRDIPACRACHGHTLMGREPFIPGLLGLSRTYITAQLGGWRNGGLMRGQVADCMSEIAKRLTDEETNALAKWLATQPVLGKSDLANGLSLDLMHRCSSLVMENGGAIK</sequence>
<dbReference type="InterPro" id="IPR050597">
    <property type="entry name" value="Cytochrome_c_Oxidase_Subunit"/>
</dbReference>
<keyword evidence="2 5" id="KW-0479">Metal-binding</keyword>
<proteinExistence type="predicted"/>
<evidence type="ECO:0000313" key="8">
    <source>
        <dbReference type="EMBL" id="SIO13805.1"/>
    </source>
</evidence>
<keyword evidence="3 5" id="KW-0408">Iron</keyword>
<dbReference type="eggNOG" id="COG2863">
    <property type="taxonomic scope" value="Bacteria"/>
</dbReference>
<dbReference type="PANTHER" id="PTHR33751">
    <property type="entry name" value="CBB3-TYPE CYTOCHROME C OXIDASE SUBUNIT FIXP"/>
    <property type="match status" value="1"/>
</dbReference>
<feature type="domain" description="Cytochrome c" evidence="7">
    <location>
        <begin position="125"/>
        <end position="209"/>
    </location>
</feature>
<feature type="binding site" description="axial binding residue" evidence="5">
    <location>
        <position position="186"/>
    </location>
    <ligand>
        <name>heme c</name>
        <dbReference type="ChEBI" id="CHEBI:61717"/>
        <label>2</label>
    </ligand>
    <ligandPart>
        <name>Fe</name>
        <dbReference type="ChEBI" id="CHEBI:18248"/>
    </ligandPart>
</feature>
<evidence type="ECO:0000313" key="9">
    <source>
        <dbReference type="Proteomes" id="UP000185062"/>
    </source>
</evidence>
<dbReference type="InterPro" id="IPR024167">
    <property type="entry name" value="Cytochrome_c4-like"/>
</dbReference>
<dbReference type="InterPro" id="IPR009056">
    <property type="entry name" value="Cyt_c-like_dom"/>
</dbReference>
<dbReference type="GO" id="GO:0009055">
    <property type="term" value="F:electron transfer activity"/>
    <property type="evidence" value="ECO:0007669"/>
    <property type="project" value="InterPro"/>
</dbReference>
<dbReference type="InterPro" id="IPR036909">
    <property type="entry name" value="Cyt_c-like_dom_sf"/>
</dbReference>
<feature type="binding site" description="covalent" evidence="4">
    <location>
        <position position="142"/>
    </location>
    <ligand>
        <name>heme c</name>
        <dbReference type="ChEBI" id="CHEBI:61717"/>
        <label>2</label>
    </ligand>
</feature>
<organism evidence="8 9">
    <name type="scientific">Nitrosomonas cryotolerans ATCC 49181</name>
    <dbReference type="NCBI Taxonomy" id="1131553"/>
    <lineage>
        <taxon>Bacteria</taxon>
        <taxon>Pseudomonadati</taxon>
        <taxon>Pseudomonadota</taxon>
        <taxon>Betaproteobacteria</taxon>
        <taxon>Nitrosomonadales</taxon>
        <taxon>Nitrosomonadaceae</taxon>
        <taxon>Nitrosomonas</taxon>
    </lineage>
</organism>
<dbReference type="PANTHER" id="PTHR33751:SF11">
    <property type="entry name" value="BLL4483 PROTEIN"/>
    <property type="match status" value="1"/>
</dbReference>
<feature type="binding site" description="axial binding residue" evidence="5">
    <location>
        <position position="41"/>
    </location>
    <ligand>
        <name>heme c</name>
        <dbReference type="ChEBI" id="CHEBI:61717"/>
        <label>1</label>
    </ligand>
    <ligandPart>
        <name>Fe</name>
        <dbReference type="ChEBI" id="CHEBI:18248"/>
    </ligandPart>
</feature>
<feature type="binding site" description="axial binding residue" evidence="5">
    <location>
        <position position="81"/>
    </location>
    <ligand>
        <name>heme c</name>
        <dbReference type="ChEBI" id="CHEBI:61717"/>
        <label>1</label>
    </ligand>
    <ligandPart>
        <name>Fe</name>
        <dbReference type="ChEBI" id="CHEBI:18248"/>
    </ligandPart>
</feature>
<gene>
    <name evidence="8" type="ORF">SAMN02743940_0979</name>
</gene>
<keyword evidence="6" id="KW-0732">Signal</keyword>
<feature type="signal peptide" evidence="6">
    <location>
        <begin position="1"/>
        <end position="18"/>
    </location>
</feature>
<accession>A0A1N6H2A1</accession>
<feature type="binding site" description="covalent" evidence="4">
    <location>
        <position position="40"/>
    </location>
    <ligand>
        <name>heme c</name>
        <dbReference type="ChEBI" id="CHEBI:61717"/>
        <label>1</label>
    </ligand>
</feature>
<dbReference type="PROSITE" id="PS51007">
    <property type="entry name" value="CYTC"/>
    <property type="match status" value="1"/>
</dbReference>